<proteinExistence type="predicted"/>
<dbReference type="Pfam" id="PF05014">
    <property type="entry name" value="Nuc_deoxyrib_tr"/>
    <property type="match status" value="1"/>
</dbReference>
<dbReference type="InterPro" id="IPR051239">
    <property type="entry name" value="2'-dNMP_N-hydrolase"/>
</dbReference>
<organism evidence="1 2">
    <name type="scientific">Enterococcus casseliflavus</name>
    <name type="common">Enterococcus flavescens</name>
    <dbReference type="NCBI Taxonomy" id="37734"/>
    <lineage>
        <taxon>Bacteria</taxon>
        <taxon>Bacillati</taxon>
        <taxon>Bacillota</taxon>
        <taxon>Bacilli</taxon>
        <taxon>Lactobacillales</taxon>
        <taxon>Enterococcaceae</taxon>
        <taxon>Enterococcus</taxon>
    </lineage>
</organism>
<dbReference type="InterPro" id="IPR007710">
    <property type="entry name" value="Nucleoside_deoxyribTrfase"/>
</dbReference>
<dbReference type="AlphaFoldDB" id="A0A1G8WTT5"/>
<dbReference type="PANTHER" id="PTHR15364:SF0">
    <property type="entry name" value="2'-DEOXYNUCLEOSIDE 5'-PHOSPHATE N-HYDROLASE 1"/>
    <property type="match status" value="1"/>
</dbReference>
<dbReference type="Gene3D" id="3.40.50.450">
    <property type="match status" value="1"/>
</dbReference>
<protein>
    <submittedName>
        <fullName evidence="1">Nucleoside 2-deoxyribosyltransferase</fullName>
    </submittedName>
</protein>
<keyword evidence="1" id="KW-0808">Transferase</keyword>
<evidence type="ECO:0000313" key="1">
    <source>
        <dbReference type="EMBL" id="RHK05965.1"/>
    </source>
</evidence>
<accession>A0A1G8WTT5</accession>
<evidence type="ECO:0000313" key="2">
    <source>
        <dbReference type="Proteomes" id="UP000286288"/>
    </source>
</evidence>
<sequence length="146" mass="16294">MKHVYLAGPFFSNEQVDRLKQVERILAENPQPLAVYSPRLYLEGSSEPNTPERAREIFEKDMLKLTRADVVVAVLDDHEGIADPGTAFEIGAAHVRNKPVIAFQEKAAAVNLMLTESVQAYLTDLAARTAYDFEAMAHRAFVGDYI</sequence>
<dbReference type="GO" id="GO:0070694">
    <property type="term" value="F:5-hydroxymethyl-dUMP N-hydrolase activity"/>
    <property type="evidence" value="ECO:0007669"/>
    <property type="project" value="TreeGrafter"/>
</dbReference>
<dbReference type="PANTHER" id="PTHR15364">
    <property type="entry name" value="2'-DEOXYNUCLEOSIDE 5'-PHOSPHATE N-HYDROLASE 1"/>
    <property type="match status" value="1"/>
</dbReference>
<dbReference type="Proteomes" id="UP000286288">
    <property type="component" value="Unassembled WGS sequence"/>
</dbReference>
<dbReference type="EMBL" id="QRMZ01000013">
    <property type="protein sequence ID" value="RHK05965.1"/>
    <property type="molecule type" value="Genomic_DNA"/>
</dbReference>
<reference evidence="1 2" key="1">
    <citation type="submission" date="2018-08" db="EMBL/GenBank/DDBJ databases">
        <title>A genome reference for cultivated species of the human gut microbiota.</title>
        <authorList>
            <person name="Zou Y."/>
            <person name="Xue W."/>
            <person name="Luo G."/>
        </authorList>
    </citation>
    <scope>NUCLEOTIDE SEQUENCE [LARGE SCALE GENOMIC DNA]</scope>
    <source>
        <strain evidence="1 2">AF48-16</strain>
    </source>
</reference>
<dbReference type="GO" id="GO:0009159">
    <property type="term" value="P:deoxyribonucleoside monophosphate catabolic process"/>
    <property type="evidence" value="ECO:0007669"/>
    <property type="project" value="TreeGrafter"/>
</dbReference>
<comment type="caution">
    <text evidence="1">The sequence shown here is derived from an EMBL/GenBank/DDBJ whole genome shotgun (WGS) entry which is preliminary data.</text>
</comment>
<dbReference type="SUPFAM" id="SSF52309">
    <property type="entry name" value="N-(deoxy)ribosyltransferase-like"/>
    <property type="match status" value="1"/>
</dbReference>
<dbReference type="GO" id="GO:0016740">
    <property type="term" value="F:transferase activity"/>
    <property type="evidence" value="ECO:0007669"/>
    <property type="project" value="UniProtKB-KW"/>
</dbReference>
<dbReference type="RefSeq" id="WP_074534965.1">
    <property type="nucleotide sequence ID" value="NZ_CP119393.1"/>
</dbReference>
<gene>
    <name evidence="1" type="ORF">DW084_10620</name>
</gene>
<dbReference type="OrthoDB" id="397706at2"/>
<name>A0A1G8WTT5_ENTCA</name>